<gene>
    <name evidence="6" type="ORF">AWB67_04259</name>
</gene>
<dbReference type="InterPro" id="IPR024607">
    <property type="entry name" value="Sulfatase_CS"/>
</dbReference>
<dbReference type="OrthoDB" id="9766107at2"/>
<dbReference type="GO" id="GO:0005737">
    <property type="term" value="C:cytoplasm"/>
    <property type="evidence" value="ECO:0007669"/>
    <property type="project" value="TreeGrafter"/>
</dbReference>
<dbReference type="InterPro" id="IPR017850">
    <property type="entry name" value="Alkaline_phosphatase_core_sf"/>
</dbReference>
<dbReference type="InterPro" id="IPR017785">
    <property type="entry name" value="Choline-sulfatase"/>
</dbReference>
<dbReference type="Pfam" id="PF00884">
    <property type="entry name" value="Sulfatase"/>
    <property type="match status" value="1"/>
</dbReference>
<comment type="similarity">
    <text evidence="1">Belongs to the sulfatase family.</text>
</comment>
<dbReference type="NCBIfam" id="TIGR03417">
    <property type="entry name" value="chol_sulfatase"/>
    <property type="match status" value="1"/>
</dbReference>
<keyword evidence="3" id="KW-0378">Hydrolase</keyword>
<dbReference type="RefSeq" id="WP_087658171.1">
    <property type="nucleotide sequence ID" value="NZ_FCOL02000027.1"/>
</dbReference>
<dbReference type="PANTHER" id="PTHR45953">
    <property type="entry name" value="IDURONATE 2-SULFATASE"/>
    <property type="match status" value="1"/>
</dbReference>
<dbReference type="CDD" id="cd16032">
    <property type="entry name" value="choline-sulfatase"/>
    <property type="match status" value="1"/>
</dbReference>
<dbReference type="FunFam" id="3.40.720.10:FF:000032">
    <property type="entry name" value="Choline sulfatase"/>
    <property type="match status" value="1"/>
</dbReference>
<proteinExistence type="inferred from homology"/>
<dbReference type="Proteomes" id="UP000054925">
    <property type="component" value="Unassembled WGS sequence"/>
</dbReference>
<dbReference type="Gene3D" id="3.40.720.10">
    <property type="entry name" value="Alkaline Phosphatase, subunit A"/>
    <property type="match status" value="1"/>
</dbReference>
<evidence type="ECO:0000259" key="4">
    <source>
        <dbReference type="Pfam" id="PF00884"/>
    </source>
</evidence>
<evidence type="ECO:0000259" key="5">
    <source>
        <dbReference type="Pfam" id="PF12411"/>
    </source>
</evidence>
<dbReference type="SUPFAM" id="SSF53649">
    <property type="entry name" value="Alkaline phosphatase-like"/>
    <property type="match status" value="1"/>
</dbReference>
<evidence type="ECO:0000256" key="1">
    <source>
        <dbReference type="ARBA" id="ARBA00008779"/>
    </source>
</evidence>
<evidence type="ECO:0000256" key="3">
    <source>
        <dbReference type="ARBA" id="ARBA00022801"/>
    </source>
</evidence>
<comment type="caution">
    <text evidence="6">The sequence shown here is derived from an EMBL/GenBank/DDBJ whole genome shotgun (WGS) entry which is preliminary data.</text>
</comment>
<sequence length="513" mass="58392">MLSTKQNILILMADQMTPFALAAYGHRLTKTPNLDRLAKEGVVFDSAYCASPLCAPSRFSFLSGKLPSKIGAYDNAAEFPSQTLTFAHYLRAEGYRTVLSGKMHFCGADQLHGFEERLTTDIYPADFGWTPDWEHFEKRPTWYHNMSSVIDAGPCVRTNQLDFDDEVTFTTRQKLFDIARERNAGRDARPFCMIASLTHPHDPYAIPQKYWDMYRDEDIDMPVHRDSLEASDPHSKRLRYVCETDRTPPTDQQIRNARRAYHGAISYVDDQFGAILEALKDSGLDKDTIVVVTSDHGEMLGERGLWYKMTFFEGGCRVPLIVHAPRQFDAHRVSQSVSHLDLLPTLVELGRGKPCDAWPDAPDGQSLLPHLRGERDAHDEAIGEYLGEGAIAPIVMLRRGRFKFIHTPADPDQLYDLQADPLERNNLASNADHAKETAAFREEIAKRWDLAALHDQVITSQRRRHFHFEATTRGVIESWDWQPHVDASQRYMRNHIDLDALEAMARFPAVAHS</sequence>
<reference evidence="6" key="1">
    <citation type="submission" date="2016-01" db="EMBL/GenBank/DDBJ databases">
        <authorList>
            <person name="Peeters C."/>
        </authorList>
    </citation>
    <scope>NUCLEOTIDE SEQUENCE [LARGE SCALE GENOMIC DNA]</scope>
    <source>
        <strain evidence="6">LMG 22937</strain>
    </source>
</reference>
<dbReference type="AlphaFoldDB" id="A0A158JTE9"/>
<evidence type="ECO:0000313" key="6">
    <source>
        <dbReference type="EMBL" id="SAL72152.1"/>
    </source>
</evidence>
<name>A0A158JTE9_9BURK</name>
<dbReference type="GO" id="GO:0046872">
    <property type="term" value="F:metal ion binding"/>
    <property type="evidence" value="ECO:0007669"/>
    <property type="project" value="UniProtKB-KW"/>
</dbReference>
<keyword evidence="7" id="KW-1185">Reference proteome</keyword>
<feature type="domain" description="Sulfatase N-terminal" evidence="4">
    <location>
        <begin position="6"/>
        <end position="349"/>
    </location>
</feature>
<evidence type="ECO:0000313" key="7">
    <source>
        <dbReference type="Proteomes" id="UP000054925"/>
    </source>
</evidence>
<feature type="domain" description="Choline sulfatase enzyme C-terminal" evidence="5">
    <location>
        <begin position="456"/>
        <end position="507"/>
    </location>
</feature>
<organism evidence="6 7">
    <name type="scientific">Caballeronia terrestris</name>
    <dbReference type="NCBI Taxonomy" id="1226301"/>
    <lineage>
        <taxon>Bacteria</taxon>
        <taxon>Pseudomonadati</taxon>
        <taxon>Pseudomonadota</taxon>
        <taxon>Betaproteobacteria</taxon>
        <taxon>Burkholderiales</taxon>
        <taxon>Burkholderiaceae</taxon>
        <taxon>Caballeronia</taxon>
    </lineage>
</organism>
<evidence type="ECO:0000256" key="2">
    <source>
        <dbReference type="ARBA" id="ARBA00022723"/>
    </source>
</evidence>
<accession>A0A158JTE9</accession>
<dbReference type="Pfam" id="PF12411">
    <property type="entry name" value="Choline_sulf_C"/>
    <property type="match status" value="1"/>
</dbReference>
<dbReference type="EMBL" id="FCOL02000027">
    <property type="protein sequence ID" value="SAL72152.1"/>
    <property type="molecule type" value="Genomic_DNA"/>
</dbReference>
<dbReference type="PANTHER" id="PTHR45953:SF1">
    <property type="entry name" value="IDURONATE 2-SULFATASE"/>
    <property type="match status" value="1"/>
</dbReference>
<dbReference type="InterPro" id="IPR025863">
    <property type="entry name" value="Choline_sulf_C_dom"/>
</dbReference>
<keyword evidence="2" id="KW-0479">Metal-binding</keyword>
<protein>
    <submittedName>
        <fullName evidence="6">Choline-sulfatase</fullName>
    </submittedName>
</protein>
<dbReference type="PROSITE" id="PS00149">
    <property type="entry name" value="SULFATASE_2"/>
    <property type="match status" value="1"/>
</dbReference>
<dbReference type="InterPro" id="IPR000917">
    <property type="entry name" value="Sulfatase_N"/>
</dbReference>
<dbReference type="GO" id="GO:0008484">
    <property type="term" value="F:sulfuric ester hydrolase activity"/>
    <property type="evidence" value="ECO:0007669"/>
    <property type="project" value="TreeGrafter"/>
</dbReference>